<protein>
    <recommendedName>
        <fullName evidence="2">histidine kinase</fullName>
        <ecNumber evidence="2">2.7.13.3</ecNumber>
    </recommendedName>
</protein>
<dbReference type="RefSeq" id="WP_066437796.1">
    <property type="nucleotide sequence ID" value="NZ_LZRN01000048.1"/>
</dbReference>
<dbReference type="GO" id="GO:0005524">
    <property type="term" value="F:ATP binding"/>
    <property type="evidence" value="ECO:0007669"/>
    <property type="project" value="UniProtKB-KW"/>
</dbReference>
<dbReference type="SMART" id="SM00387">
    <property type="entry name" value="HATPase_c"/>
    <property type="match status" value="1"/>
</dbReference>
<proteinExistence type="predicted"/>
<dbReference type="Pfam" id="PF00512">
    <property type="entry name" value="HisKA"/>
    <property type="match status" value="1"/>
</dbReference>
<evidence type="ECO:0000256" key="7">
    <source>
        <dbReference type="ARBA" id="ARBA00022840"/>
    </source>
</evidence>
<dbReference type="Proteomes" id="UP000248987">
    <property type="component" value="Unassembled WGS sequence"/>
</dbReference>
<dbReference type="GO" id="GO:0007234">
    <property type="term" value="P:osmosensory signaling via phosphorelay pathway"/>
    <property type="evidence" value="ECO:0007669"/>
    <property type="project" value="TreeGrafter"/>
</dbReference>
<dbReference type="InterPro" id="IPR050351">
    <property type="entry name" value="BphY/WalK/GraS-like"/>
</dbReference>
<name>A0A1A7QT98_9FLAO</name>
<feature type="chain" id="PRO_5030025383" description="histidine kinase" evidence="11">
    <location>
        <begin position="19"/>
        <end position="687"/>
    </location>
</feature>
<keyword evidence="10" id="KW-0472">Membrane</keyword>
<dbReference type="InterPro" id="IPR036097">
    <property type="entry name" value="HisK_dim/P_sf"/>
</dbReference>
<evidence type="ECO:0000256" key="9">
    <source>
        <dbReference type="PROSITE-ProRule" id="PRU00339"/>
    </source>
</evidence>
<dbReference type="GO" id="GO:0000156">
    <property type="term" value="F:phosphorelay response regulator activity"/>
    <property type="evidence" value="ECO:0007669"/>
    <property type="project" value="TreeGrafter"/>
</dbReference>
<dbReference type="SMART" id="SM00388">
    <property type="entry name" value="HisKA"/>
    <property type="match status" value="1"/>
</dbReference>
<dbReference type="Pfam" id="PF02518">
    <property type="entry name" value="HATPase_c"/>
    <property type="match status" value="1"/>
</dbReference>
<dbReference type="SMART" id="SM00028">
    <property type="entry name" value="TPR"/>
    <property type="match status" value="7"/>
</dbReference>
<keyword evidence="4" id="KW-0808">Transferase</keyword>
<dbReference type="InterPro" id="IPR005467">
    <property type="entry name" value="His_kinase_dom"/>
</dbReference>
<dbReference type="InterPro" id="IPR003661">
    <property type="entry name" value="HisK_dim/P_dom"/>
</dbReference>
<evidence type="ECO:0000256" key="3">
    <source>
        <dbReference type="ARBA" id="ARBA00022553"/>
    </source>
</evidence>
<keyword evidence="7" id="KW-0067">ATP-binding</keyword>
<evidence type="ECO:0000313" key="13">
    <source>
        <dbReference type="EMBL" id="RAJ20780.1"/>
    </source>
</evidence>
<gene>
    <name evidence="13" type="ORF">LX77_03039</name>
</gene>
<comment type="catalytic activity">
    <reaction evidence="1">
        <text>ATP + protein L-histidine = ADP + protein N-phospho-L-histidine.</text>
        <dbReference type="EC" id="2.7.13.3"/>
    </reaction>
</comment>
<dbReference type="Gene3D" id="3.30.565.10">
    <property type="entry name" value="Histidine kinase-like ATPase, C-terminal domain"/>
    <property type="match status" value="1"/>
</dbReference>
<dbReference type="Gene3D" id="1.10.287.130">
    <property type="match status" value="1"/>
</dbReference>
<feature type="signal peptide" evidence="11">
    <location>
        <begin position="1"/>
        <end position="18"/>
    </location>
</feature>
<dbReference type="InterPro" id="IPR019734">
    <property type="entry name" value="TPR_rpt"/>
</dbReference>
<reference evidence="13 14" key="1">
    <citation type="submission" date="2018-06" db="EMBL/GenBank/DDBJ databases">
        <title>Genomic Encyclopedia of Archaeal and Bacterial Type Strains, Phase II (KMG-II): from individual species to whole genera.</title>
        <authorList>
            <person name="Goeker M."/>
        </authorList>
    </citation>
    <scope>NUCLEOTIDE SEQUENCE [LARGE SCALE GENOMIC DNA]</scope>
    <source>
        <strain evidence="13 14">DSM 12408</strain>
    </source>
</reference>
<dbReference type="STRING" id="49280.A9996_16645"/>
<dbReference type="InterPro" id="IPR003594">
    <property type="entry name" value="HATPase_dom"/>
</dbReference>
<dbReference type="GO" id="GO:0030295">
    <property type="term" value="F:protein kinase activator activity"/>
    <property type="evidence" value="ECO:0007669"/>
    <property type="project" value="TreeGrafter"/>
</dbReference>
<keyword evidence="11" id="KW-0732">Signal</keyword>
<accession>A0A1A7QT98</accession>
<dbReference type="InterPro" id="IPR011990">
    <property type="entry name" value="TPR-like_helical_dom_sf"/>
</dbReference>
<dbReference type="GO" id="GO:0000155">
    <property type="term" value="F:phosphorelay sensor kinase activity"/>
    <property type="evidence" value="ECO:0007669"/>
    <property type="project" value="InterPro"/>
</dbReference>
<dbReference type="PANTHER" id="PTHR42878:SF7">
    <property type="entry name" value="SENSOR HISTIDINE KINASE GLRK"/>
    <property type="match status" value="1"/>
</dbReference>
<dbReference type="Gene3D" id="1.25.40.10">
    <property type="entry name" value="Tetratricopeptide repeat domain"/>
    <property type="match status" value="2"/>
</dbReference>
<dbReference type="EC" id="2.7.13.3" evidence="2"/>
<dbReference type="SUPFAM" id="SSF55874">
    <property type="entry name" value="ATPase domain of HSP90 chaperone/DNA topoisomerase II/histidine kinase"/>
    <property type="match status" value="1"/>
</dbReference>
<feature type="domain" description="Histidine kinase" evidence="12">
    <location>
        <begin position="468"/>
        <end position="682"/>
    </location>
</feature>
<dbReference type="CDD" id="cd00082">
    <property type="entry name" value="HisKA"/>
    <property type="match status" value="1"/>
</dbReference>
<keyword evidence="9" id="KW-0802">TPR repeat</keyword>
<dbReference type="SUPFAM" id="SSF47384">
    <property type="entry name" value="Homodimeric domain of signal transducing histidine kinase"/>
    <property type="match status" value="1"/>
</dbReference>
<dbReference type="EMBL" id="QLLQ01000014">
    <property type="protein sequence ID" value="RAJ20780.1"/>
    <property type="molecule type" value="Genomic_DNA"/>
</dbReference>
<keyword evidence="5" id="KW-0547">Nucleotide-binding</keyword>
<evidence type="ECO:0000256" key="2">
    <source>
        <dbReference type="ARBA" id="ARBA00012438"/>
    </source>
</evidence>
<evidence type="ECO:0000256" key="1">
    <source>
        <dbReference type="ARBA" id="ARBA00000085"/>
    </source>
</evidence>
<evidence type="ECO:0000256" key="10">
    <source>
        <dbReference type="SAM" id="Phobius"/>
    </source>
</evidence>
<dbReference type="PROSITE" id="PS50005">
    <property type="entry name" value="TPR"/>
    <property type="match status" value="1"/>
</dbReference>
<feature type="transmembrane region" description="Helical" evidence="10">
    <location>
        <begin position="401"/>
        <end position="422"/>
    </location>
</feature>
<keyword evidence="8" id="KW-0902">Two-component regulatory system</keyword>
<keyword evidence="3" id="KW-0597">Phosphoprotein</keyword>
<evidence type="ECO:0000313" key="14">
    <source>
        <dbReference type="Proteomes" id="UP000248987"/>
    </source>
</evidence>
<dbReference type="PANTHER" id="PTHR42878">
    <property type="entry name" value="TWO-COMPONENT HISTIDINE KINASE"/>
    <property type="match status" value="1"/>
</dbReference>
<comment type="caution">
    <text evidence="13">The sequence shown here is derived from an EMBL/GenBank/DDBJ whole genome shotgun (WGS) entry which is preliminary data.</text>
</comment>
<dbReference type="SUPFAM" id="SSF48452">
    <property type="entry name" value="TPR-like"/>
    <property type="match status" value="2"/>
</dbReference>
<dbReference type="Pfam" id="PF13424">
    <property type="entry name" value="TPR_12"/>
    <property type="match status" value="1"/>
</dbReference>
<dbReference type="OrthoDB" id="9810447at2"/>
<keyword evidence="10" id="KW-1133">Transmembrane helix</keyword>
<dbReference type="FunFam" id="3.30.565.10:FF:000006">
    <property type="entry name" value="Sensor histidine kinase WalK"/>
    <property type="match status" value="1"/>
</dbReference>
<evidence type="ECO:0000256" key="11">
    <source>
        <dbReference type="SAM" id="SignalP"/>
    </source>
</evidence>
<feature type="repeat" description="TPR" evidence="9">
    <location>
        <begin position="160"/>
        <end position="193"/>
    </location>
</feature>
<evidence type="ECO:0000256" key="8">
    <source>
        <dbReference type="ARBA" id="ARBA00023012"/>
    </source>
</evidence>
<keyword evidence="6 13" id="KW-0418">Kinase</keyword>
<dbReference type="InterPro" id="IPR036890">
    <property type="entry name" value="HATPase_C_sf"/>
</dbReference>
<dbReference type="PRINTS" id="PR00344">
    <property type="entry name" value="BCTRLSENSOR"/>
</dbReference>
<keyword evidence="10" id="KW-0812">Transmembrane</keyword>
<sequence length="687" mass="78582">MKRLIALAAFFAVFYGHAQTKEIDSLAIQLAYQKQDSSKVDTSIHLIKALYKAEDHQKALSYISETEQLSVSINYSKGVAEANYYKALIYANRNDYFNAMDHFNKSKKIYLELDDTLGIAKVSNSIGLLEIKRGNYSTGLIHSLSAIKIFEDRNLYEDLSIAYNNLAEAYYNTHQIDKALEFNLKALNMRERLRDSSGIKTSTKNIAALYSKRQEHRKAIEYYEDVLAMLNPKTDQSLRGEVLPRIGDEYLKFKDYNKAAQYLVEGLKYNRTIKDKEGILRALNSIGSLNLAQNKTRLAESQIYEAHELAKNTKNNEELLKNYKLLMALDSTKGKFEGAYRWQREYFSLKQLLYLENQPKLPVNTDSIEESFTIEAVNEAPLLSSDNDLITNTKQVENLKLLSYGLVVAFLGVLTFLLLIYLKRKSTIKYTQELEEKNKQIQLQNDAFSEQTHHLEEINKVKDRLFSIVSHDLKDSISSIKGFLDLLQEDSISKDEFNELIPELSENANNASLLLFNLLNWSKSQMQNLEPSPELFNIQDIFRSKLQLVEQKIEQKRIVIIDESQREFIYADKSMVEIIIQNLITNAVKFSRVGDVITVSNKDYNGNSLICVEDTGVGISRENLGKLFQNNNYTTIGTQNEKGTGLGLTICKELVELNNGRIWVESTPNVGTKFYVELPKTKTTAQK</sequence>
<keyword evidence="14" id="KW-1185">Reference proteome</keyword>
<evidence type="ECO:0000256" key="5">
    <source>
        <dbReference type="ARBA" id="ARBA00022741"/>
    </source>
</evidence>
<dbReference type="PROSITE" id="PS50109">
    <property type="entry name" value="HIS_KIN"/>
    <property type="match status" value="1"/>
</dbReference>
<dbReference type="AlphaFoldDB" id="A0A1A7QT98"/>
<evidence type="ECO:0000256" key="4">
    <source>
        <dbReference type="ARBA" id="ARBA00022679"/>
    </source>
</evidence>
<evidence type="ECO:0000256" key="6">
    <source>
        <dbReference type="ARBA" id="ARBA00022777"/>
    </source>
</evidence>
<evidence type="ECO:0000259" key="12">
    <source>
        <dbReference type="PROSITE" id="PS50109"/>
    </source>
</evidence>
<organism evidence="13 14">
    <name type="scientific">Gelidibacter algens</name>
    <dbReference type="NCBI Taxonomy" id="49280"/>
    <lineage>
        <taxon>Bacteria</taxon>
        <taxon>Pseudomonadati</taxon>
        <taxon>Bacteroidota</taxon>
        <taxon>Flavobacteriia</taxon>
        <taxon>Flavobacteriales</taxon>
        <taxon>Flavobacteriaceae</taxon>
        <taxon>Gelidibacter</taxon>
    </lineage>
</organism>
<dbReference type="InterPro" id="IPR004358">
    <property type="entry name" value="Sig_transdc_His_kin-like_C"/>
</dbReference>